<evidence type="ECO:0000313" key="4">
    <source>
        <dbReference type="WBParaSite" id="HPBE_0001657701-mRNA-1"/>
    </source>
</evidence>
<protein>
    <submittedName>
        <fullName evidence="2 4">Uncharacterized protein</fullName>
    </submittedName>
</protein>
<dbReference type="Proteomes" id="UP000050761">
    <property type="component" value="Unassembled WGS sequence"/>
</dbReference>
<reference evidence="4" key="2">
    <citation type="submission" date="2019-09" db="UniProtKB">
        <authorList>
            <consortium name="WormBaseParasite"/>
        </authorList>
    </citation>
    <scope>IDENTIFICATION</scope>
</reference>
<accession>A0A183G4U8</accession>
<sequence>MGRIAQRSTSSQQSVETSNMIRRFHTPHLHSTPAQISDILSCELKAWQYVMDSCQWDLRDDLSEDYESVPKT</sequence>
<dbReference type="EMBL" id="UZAH01029500">
    <property type="protein sequence ID" value="VDP06392.1"/>
    <property type="molecule type" value="Genomic_DNA"/>
</dbReference>
<evidence type="ECO:0000313" key="2">
    <source>
        <dbReference type="EMBL" id="VDP06392.1"/>
    </source>
</evidence>
<proteinExistence type="predicted"/>
<evidence type="ECO:0000313" key="3">
    <source>
        <dbReference type="Proteomes" id="UP000050761"/>
    </source>
</evidence>
<feature type="region of interest" description="Disordered" evidence="1">
    <location>
        <begin position="1"/>
        <end position="27"/>
    </location>
</feature>
<gene>
    <name evidence="2" type="ORF">HPBE_LOCUS16576</name>
</gene>
<keyword evidence="3" id="KW-1185">Reference proteome</keyword>
<organism evidence="3 4">
    <name type="scientific">Heligmosomoides polygyrus</name>
    <name type="common">Parasitic roundworm</name>
    <dbReference type="NCBI Taxonomy" id="6339"/>
    <lineage>
        <taxon>Eukaryota</taxon>
        <taxon>Metazoa</taxon>
        <taxon>Ecdysozoa</taxon>
        <taxon>Nematoda</taxon>
        <taxon>Chromadorea</taxon>
        <taxon>Rhabditida</taxon>
        <taxon>Rhabditina</taxon>
        <taxon>Rhabditomorpha</taxon>
        <taxon>Strongyloidea</taxon>
        <taxon>Heligmosomidae</taxon>
        <taxon>Heligmosomoides</taxon>
    </lineage>
</organism>
<dbReference type="WBParaSite" id="HPBE_0001657701-mRNA-1">
    <property type="protein sequence ID" value="HPBE_0001657701-mRNA-1"/>
    <property type="gene ID" value="HPBE_0001657701"/>
</dbReference>
<name>A0A183G4U8_HELPZ</name>
<evidence type="ECO:0000256" key="1">
    <source>
        <dbReference type="SAM" id="MobiDB-lite"/>
    </source>
</evidence>
<feature type="compositionally biased region" description="Polar residues" evidence="1">
    <location>
        <begin position="1"/>
        <end position="20"/>
    </location>
</feature>
<reference evidence="2 3" key="1">
    <citation type="submission" date="2018-11" db="EMBL/GenBank/DDBJ databases">
        <authorList>
            <consortium name="Pathogen Informatics"/>
        </authorList>
    </citation>
    <scope>NUCLEOTIDE SEQUENCE [LARGE SCALE GENOMIC DNA]</scope>
</reference>
<accession>A0A3P8A014</accession>
<dbReference type="AlphaFoldDB" id="A0A183G4U8"/>